<protein>
    <recommendedName>
        <fullName evidence="4 11">Lipid-A-disaccharide synthase</fullName>
        <ecNumber evidence="3 11">2.4.1.182</ecNumber>
    </recommendedName>
</protein>
<dbReference type="HAMAP" id="MF_00392">
    <property type="entry name" value="LpxB"/>
    <property type="match status" value="1"/>
</dbReference>
<evidence type="ECO:0000256" key="4">
    <source>
        <dbReference type="ARBA" id="ARBA00020902"/>
    </source>
</evidence>
<accession>A0ABV2B487</accession>
<reference evidence="12 13" key="1">
    <citation type="submission" date="2013-03" db="EMBL/GenBank/DDBJ databases">
        <title>Salinisphaera dokdonensis CL-ES53 Genome Sequencing.</title>
        <authorList>
            <person name="Li C."/>
            <person name="Lai Q."/>
            <person name="Shao Z."/>
        </authorList>
    </citation>
    <scope>NUCLEOTIDE SEQUENCE [LARGE SCALE GENOMIC DNA]</scope>
    <source>
        <strain evidence="12 13">CL-ES53</strain>
    </source>
</reference>
<dbReference type="GO" id="GO:0008915">
    <property type="term" value="F:lipid-A-disaccharide synthase activity"/>
    <property type="evidence" value="ECO:0007669"/>
    <property type="project" value="UniProtKB-EC"/>
</dbReference>
<dbReference type="EMBL" id="APND01000004">
    <property type="protein sequence ID" value="MES1930357.1"/>
    <property type="molecule type" value="Genomic_DNA"/>
</dbReference>
<evidence type="ECO:0000313" key="12">
    <source>
        <dbReference type="EMBL" id="MES1930357.1"/>
    </source>
</evidence>
<comment type="similarity">
    <text evidence="2 11">Belongs to the LpxB family.</text>
</comment>
<keyword evidence="6 11" id="KW-0441">Lipid A biosynthesis</keyword>
<comment type="pathway">
    <text evidence="11">Bacterial outer membrane biogenesis; LPS lipid A biosynthesis.</text>
</comment>
<organism evidence="12 13">
    <name type="scientific">Salinisphaera dokdonensis CL-ES53</name>
    <dbReference type="NCBI Taxonomy" id="1304272"/>
    <lineage>
        <taxon>Bacteria</taxon>
        <taxon>Pseudomonadati</taxon>
        <taxon>Pseudomonadota</taxon>
        <taxon>Gammaproteobacteria</taxon>
        <taxon>Salinisphaerales</taxon>
        <taxon>Salinisphaeraceae</taxon>
        <taxon>Salinisphaera</taxon>
    </lineage>
</organism>
<evidence type="ECO:0000313" key="13">
    <source>
        <dbReference type="Proteomes" id="UP001460888"/>
    </source>
</evidence>
<dbReference type="PANTHER" id="PTHR30372">
    <property type="entry name" value="LIPID-A-DISACCHARIDE SYNTHASE"/>
    <property type="match status" value="1"/>
</dbReference>
<evidence type="ECO:0000256" key="9">
    <source>
        <dbReference type="ARBA" id="ARBA00023098"/>
    </source>
</evidence>
<dbReference type="PANTHER" id="PTHR30372:SF4">
    <property type="entry name" value="LIPID-A-DISACCHARIDE SYNTHASE, MITOCHONDRIAL-RELATED"/>
    <property type="match status" value="1"/>
</dbReference>
<gene>
    <name evidence="11 12" type="primary">lpxB</name>
    <name evidence="12" type="ORF">SADO_13918</name>
</gene>
<evidence type="ECO:0000256" key="1">
    <source>
        <dbReference type="ARBA" id="ARBA00002056"/>
    </source>
</evidence>
<comment type="function">
    <text evidence="1 11">Condensation of UDP-2,3-diacylglucosamine and 2,3-diacylglucosamine-1-phosphate to form lipid A disaccharide, a precursor of lipid A, a phosphorylated glycolipid that anchors the lipopolysaccharide to the outer membrane of the cell.</text>
</comment>
<keyword evidence="5 11" id="KW-0444">Lipid biosynthesis</keyword>
<evidence type="ECO:0000256" key="3">
    <source>
        <dbReference type="ARBA" id="ARBA00012687"/>
    </source>
</evidence>
<evidence type="ECO:0000256" key="2">
    <source>
        <dbReference type="ARBA" id="ARBA00007868"/>
    </source>
</evidence>
<keyword evidence="7 11" id="KW-0328">Glycosyltransferase</keyword>
<evidence type="ECO:0000256" key="11">
    <source>
        <dbReference type="HAMAP-Rule" id="MF_00392"/>
    </source>
</evidence>
<evidence type="ECO:0000256" key="10">
    <source>
        <dbReference type="ARBA" id="ARBA00048975"/>
    </source>
</evidence>
<keyword evidence="9 11" id="KW-0443">Lipid metabolism</keyword>
<keyword evidence="13" id="KW-1185">Reference proteome</keyword>
<evidence type="ECO:0000256" key="5">
    <source>
        <dbReference type="ARBA" id="ARBA00022516"/>
    </source>
</evidence>
<dbReference type="InterPro" id="IPR003835">
    <property type="entry name" value="Glyco_trans_19"/>
</dbReference>
<evidence type="ECO:0000256" key="6">
    <source>
        <dbReference type="ARBA" id="ARBA00022556"/>
    </source>
</evidence>
<evidence type="ECO:0000256" key="8">
    <source>
        <dbReference type="ARBA" id="ARBA00022679"/>
    </source>
</evidence>
<sequence>MANDNPLFVIVAGEQSGDVLGAGLMKALRVHYPDARFEGVTGPLMRAEGCESLADIEELALFGISEVVGEIPRLLRLRRRLFAHVRDARPTAFIGIDAPAFNTALEIRVRRCGIPTVHYVCPTAWAWRQGRTKSIRRAVDLLLGIFPFEEAFFRRFDIPVTFVGHPLANELPLHPDGASARAALGLPSDGALVGLLPGSRGSEVRRLGPLFIETALWLARRQPGLRFVAPMANERVRALFEAQLAEADGDLDITLVDGRSREVMRAVDVLMLASGTATLEALLAKTPMVVAYMLSQSNYAIARGLDLIKIEHVSMPNLLAGRELVPEFLQTEARAEMIGPWVYRLLKSESARACQIEAFDEIHRQLALDADTRAAQAVADLVESRQ</sequence>
<comment type="caution">
    <text evidence="12">The sequence shown here is derived from an EMBL/GenBank/DDBJ whole genome shotgun (WGS) entry which is preliminary data.</text>
</comment>
<dbReference type="Pfam" id="PF02684">
    <property type="entry name" value="LpxB"/>
    <property type="match status" value="1"/>
</dbReference>
<evidence type="ECO:0000256" key="7">
    <source>
        <dbReference type="ARBA" id="ARBA00022676"/>
    </source>
</evidence>
<name>A0ABV2B487_9GAMM</name>
<comment type="catalytic activity">
    <reaction evidence="10 11">
        <text>a lipid X + a UDP-2-N,3-O-bis[(3R)-3-hydroxyacyl]-alpha-D-glucosamine = a lipid A disaccharide + UDP + H(+)</text>
        <dbReference type="Rhea" id="RHEA:67828"/>
        <dbReference type="ChEBI" id="CHEBI:15378"/>
        <dbReference type="ChEBI" id="CHEBI:58223"/>
        <dbReference type="ChEBI" id="CHEBI:137748"/>
        <dbReference type="ChEBI" id="CHEBI:176338"/>
        <dbReference type="ChEBI" id="CHEBI:176343"/>
        <dbReference type="EC" id="2.4.1.182"/>
    </reaction>
</comment>
<keyword evidence="8 11" id="KW-0808">Transferase</keyword>
<dbReference type="Proteomes" id="UP001460888">
    <property type="component" value="Unassembled WGS sequence"/>
</dbReference>
<dbReference type="SUPFAM" id="SSF53756">
    <property type="entry name" value="UDP-Glycosyltransferase/glycogen phosphorylase"/>
    <property type="match status" value="1"/>
</dbReference>
<proteinExistence type="inferred from homology"/>
<dbReference type="EC" id="2.4.1.182" evidence="3 11"/>
<dbReference type="NCBIfam" id="TIGR00215">
    <property type="entry name" value="lpxB"/>
    <property type="match status" value="1"/>
</dbReference>